<keyword evidence="2" id="KW-0560">Oxidoreductase</keyword>
<dbReference type="HOGENOM" id="CLU_131496_11_1_5"/>
<dbReference type="OrthoDB" id="287932at2"/>
<dbReference type="AlphaFoldDB" id="B2IHG0"/>
<dbReference type="KEGG" id="bid:Bind_2332"/>
<keyword evidence="2" id="KW-0503">Monooxygenase</keyword>
<feature type="domain" description="ABM" evidence="1">
    <location>
        <begin position="5"/>
        <end position="94"/>
    </location>
</feature>
<organism evidence="2 3">
    <name type="scientific">Beijerinckia indica subsp. indica (strain ATCC 9039 / DSM 1715 / NCIMB 8712)</name>
    <dbReference type="NCBI Taxonomy" id="395963"/>
    <lineage>
        <taxon>Bacteria</taxon>
        <taxon>Pseudomonadati</taxon>
        <taxon>Pseudomonadota</taxon>
        <taxon>Alphaproteobacteria</taxon>
        <taxon>Hyphomicrobiales</taxon>
        <taxon>Beijerinckiaceae</taxon>
        <taxon>Beijerinckia</taxon>
    </lineage>
</organism>
<reference evidence="2 3" key="2">
    <citation type="journal article" date="2010" name="J. Bacteriol.">
        <title>Complete genome sequence of Beijerinckia indica subsp. indica.</title>
        <authorList>
            <person name="Tamas I."/>
            <person name="Dedysh S.N."/>
            <person name="Liesack W."/>
            <person name="Stott M.B."/>
            <person name="Alam M."/>
            <person name="Murrell J.C."/>
            <person name="Dunfield P.F."/>
        </authorList>
    </citation>
    <scope>NUCLEOTIDE SEQUENCE [LARGE SCALE GENOMIC DNA]</scope>
    <source>
        <strain evidence="3">ATCC 9039 / DSM 1715 / NCIMB 8712</strain>
    </source>
</reference>
<proteinExistence type="predicted"/>
<dbReference type="GO" id="GO:0004497">
    <property type="term" value="F:monooxygenase activity"/>
    <property type="evidence" value="ECO:0007669"/>
    <property type="project" value="UniProtKB-KW"/>
</dbReference>
<dbReference type="EMBL" id="CP001016">
    <property type="protein sequence ID" value="ACB95945.1"/>
    <property type="molecule type" value="Genomic_DNA"/>
</dbReference>
<dbReference type="Proteomes" id="UP000001695">
    <property type="component" value="Chromosome"/>
</dbReference>
<sequence length="97" mass="10513">MSEEISLVAIVTAKPGTEAQVQAAIGQVVEPSRAEAGNISYIPHRDLDNPARFVFVERWASRAALAEHEKTAHFQAFAGTVVPLLAEPLQIIILQPL</sequence>
<dbReference type="PROSITE" id="PS51725">
    <property type="entry name" value="ABM"/>
    <property type="match status" value="1"/>
</dbReference>
<name>B2IHG0_BEII9</name>
<protein>
    <submittedName>
        <fullName evidence="2">Antibiotic biosynthesis monooxygenase</fullName>
    </submittedName>
</protein>
<dbReference type="Pfam" id="PF03992">
    <property type="entry name" value="ABM"/>
    <property type="match status" value="1"/>
</dbReference>
<dbReference type="eggNOG" id="COG1359">
    <property type="taxonomic scope" value="Bacteria"/>
</dbReference>
<keyword evidence="3" id="KW-1185">Reference proteome</keyword>
<evidence type="ECO:0000259" key="1">
    <source>
        <dbReference type="PROSITE" id="PS51725"/>
    </source>
</evidence>
<reference evidence="3" key="1">
    <citation type="submission" date="2008-03" db="EMBL/GenBank/DDBJ databases">
        <title>Complete sequence of chromosome of Beijerinckia indica subsp. indica ATCC 9039.</title>
        <authorList>
            <consortium name="US DOE Joint Genome Institute"/>
            <person name="Copeland A."/>
            <person name="Lucas S."/>
            <person name="Lapidus A."/>
            <person name="Glavina del Rio T."/>
            <person name="Dalin E."/>
            <person name="Tice H."/>
            <person name="Bruce D."/>
            <person name="Goodwin L."/>
            <person name="Pitluck S."/>
            <person name="LaButti K."/>
            <person name="Schmutz J."/>
            <person name="Larimer F."/>
            <person name="Land M."/>
            <person name="Hauser L."/>
            <person name="Kyrpides N."/>
            <person name="Mikhailova N."/>
            <person name="Dunfield P.F."/>
            <person name="Dedysh S.N."/>
            <person name="Liesack W."/>
            <person name="Saw J.H."/>
            <person name="Alam M."/>
            <person name="Chen Y."/>
            <person name="Murrell J.C."/>
            <person name="Richardson P."/>
        </authorList>
    </citation>
    <scope>NUCLEOTIDE SEQUENCE [LARGE SCALE GENOMIC DNA]</scope>
    <source>
        <strain evidence="3">ATCC 9039 / DSM 1715 / NCIMB 8712</strain>
    </source>
</reference>
<dbReference type="InterPro" id="IPR007138">
    <property type="entry name" value="ABM_dom"/>
</dbReference>
<dbReference type="SUPFAM" id="SSF54909">
    <property type="entry name" value="Dimeric alpha+beta barrel"/>
    <property type="match status" value="1"/>
</dbReference>
<dbReference type="InterPro" id="IPR011008">
    <property type="entry name" value="Dimeric_a/b-barrel"/>
</dbReference>
<gene>
    <name evidence="2" type="ordered locus">Bind_2332</name>
</gene>
<evidence type="ECO:0000313" key="2">
    <source>
        <dbReference type="EMBL" id="ACB95945.1"/>
    </source>
</evidence>
<dbReference type="GO" id="GO:0005829">
    <property type="term" value="C:cytosol"/>
    <property type="evidence" value="ECO:0007669"/>
    <property type="project" value="TreeGrafter"/>
</dbReference>
<dbReference type="STRING" id="395963.Bind_2332"/>
<dbReference type="RefSeq" id="WP_012385298.1">
    <property type="nucleotide sequence ID" value="NC_010581.1"/>
</dbReference>
<dbReference type="PANTHER" id="PTHR33336:SF3">
    <property type="entry name" value="ABM DOMAIN-CONTAINING PROTEIN"/>
    <property type="match status" value="1"/>
</dbReference>
<dbReference type="InterPro" id="IPR050744">
    <property type="entry name" value="AI-2_Isomerase_LsrG"/>
</dbReference>
<dbReference type="Gene3D" id="3.30.70.100">
    <property type="match status" value="1"/>
</dbReference>
<accession>B2IHG0</accession>
<evidence type="ECO:0000313" key="3">
    <source>
        <dbReference type="Proteomes" id="UP000001695"/>
    </source>
</evidence>
<dbReference type="PANTHER" id="PTHR33336">
    <property type="entry name" value="QUINOL MONOOXYGENASE YGIN-RELATED"/>
    <property type="match status" value="1"/>
</dbReference>